<name>A0A8J4QB78_9ROSI</name>
<dbReference type="AlphaFoldDB" id="A0A8J4QB78"/>
<feature type="domain" description="GST C-terminal" evidence="1">
    <location>
        <begin position="1"/>
        <end position="85"/>
    </location>
</feature>
<sequence length="85" mass="9505">MVHIQQWIDFASFEIDANILAFYRPKILRAEYLPLTEEAATSLLKRELGAVNTRLASNTFMVGHSVLLADIVTPCKLCGLHSTDD</sequence>
<dbReference type="PROSITE" id="PS50405">
    <property type="entry name" value="GST_CTER"/>
    <property type="match status" value="1"/>
</dbReference>
<evidence type="ECO:0000313" key="3">
    <source>
        <dbReference type="Proteomes" id="UP000737018"/>
    </source>
</evidence>
<evidence type="ECO:0000313" key="2">
    <source>
        <dbReference type="EMBL" id="KAF3946908.1"/>
    </source>
</evidence>
<keyword evidence="3" id="KW-1185">Reference proteome</keyword>
<accession>A0A8J4QB78</accession>
<dbReference type="InterPro" id="IPR036282">
    <property type="entry name" value="Glutathione-S-Trfase_C_sf"/>
</dbReference>
<dbReference type="EMBL" id="JRKL02008427">
    <property type="protein sequence ID" value="KAF3946907.1"/>
    <property type="molecule type" value="Genomic_DNA"/>
</dbReference>
<dbReference type="InterPro" id="IPR044628">
    <property type="entry name" value="EF-1-gamma_plant"/>
</dbReference>
<protein>
    <recommendedName>
        <fullName evidence="1">GST C-terminal domain-containing protein</fullName>
    </recommendedName>
</protein>
<dbReference type="Proteomes" id="UP000737018">
    <property type="component" value="Unassembled WGS sequence"/>
</dbReference>
<comment type="caution">
    <text evidence="2">The sequence shown here is derived from an EMBL/GenBank/DDBJ whole genome shotgun (WGS) entry which is preliminary data.</text>
</comment>
<gene>
    <name evidence="2" type="ORF">CMV_026878</name>
</gene>
<dbReference type="SUPFAM" id="SSF47616">
    <property type="entry name" value="GST C-terminal domain-like"/>
    <property type="match status" value="1"/>
</dbReference>
<dbReference type="PANTHER" id="PTHR44372:SF1">
    <property type="entry name" value="ELONGATION FACTOR 1-GAMMA 3"/>
    <property type="match status" value="1"/>
</dbReference>
<dbReference type="GO" id="GO:0004364">
    <property type="term" value="F:glutathione transferase activity"/>
    <property type="evidence" value="ECO:0007669"/>
    <property type="project" value="InterPro"/>
</dbReference>
<dbReference type="InterPro" id="IPR010987">
    <property type="entry name" value="Glutathione-S-Trfase_C-like"/>
</dbReference>
<organism evidence="2 3">
    <name type="scientific">Castanea mollissima</name>
    <name type="common">Chinese chestnut</name>
    <dbReference type="NCBI Taxonomy" id="60419"/>
    <lineage>
        <taxon>Eukaryota</taxon>
        <taxon>Viridiplantae</taxon>
        <taxon>Streptophyta</taxon>
        <taxon>Embryophyta</taxon>
        <taxon>Tracheophyta</taxon>
        <taxon>Spermatophyta</taxon>
        <taxon>Magnoliopsida</taxon>
        <taxon>eudicotyledons</taxon>
        <taxon>Gunneridae</taxon>
        <taxon>Pentapetalae</taxon>
        <taxon>rosids</taxon>
        <taxon>fabids</taxon>
        <taxon>Fagales</taxon>
        <taxon>Fagaceae</taxon>
        <taxon>Castanea</taxon>
    </lineage>
</organism>
<reference evidence="2" key="1">
    <citation type="submission" date="2020-03" db="EMBL/GenBank/DDBJ databases">
        <title>Castanea mollissima Vanexum genome sequencing.</title>
        <authorList>
            <person name="Staton M."/>
        </authorList>
    </citation>
    <scope>NUCLEOTIDE SEQUENCE</scope>
    <source>
        <tissue evidence="2">Leaf</tissue>
    </source>
</reference>
<evidence type="ECO:0000259" key="1">
    <source>
        <dbReference type="PROSITE" id="PS50405"/>
    </source>
</evidence>
<proteinExistence type="predicted"/>
<dbReference type="PANTHER" id="PTHR44372">
    <property type="entry name" value="ELONGATION FACTOR 1-GAMMA 1-RELATED"/>
    <property type="match status" value="1"/>
</dbReference>
<dbReference type="OrthoDB" id="1606621at2759"/>
<dbReference type="EMBL" id="JRKL02008427">
    <property type="protein sequence ID" value="KAF3946908.1"/>
    <property type="molecule type" value="Genomic_DNA"/>
</dbReference>
<dbReference type="Gene3D" id="1.20.1050.10">
    <property type="match status" value="1"/>
</dbReference>